<dbReference type="GO" id="GO:0006596">
    <property type="term" value="P:polyamine biosynthetic process"/>
    <property type="evidence" value="ECO:0007669"/>
    <property type="project" value="UniProtKB-UniRule"/>
</dbReference>
<feature type="active site" description="Proton acceptor" evidence="6">
    <location>
        <position position="155"/>
    </location>
</feature>
<comment type="similarity">
    <text evidence="1">Belongs to the spermidine/spermine synthase family.</text>
</comment>
<dbReference type="Gene3D" id="3.40.50.150">
    <property type="entry name" value="Vaccinia Virus protein VP39"/>
    <property type="match status" value="1"/>
</dbReference>
<dbReference type="InterPro" id="IPR037163">
    <property type="entry name" value="Spermidine_synt_N_sf"/>
</dbReference>
<evidence type="ECO:0000259" key="7">
    <source>
        <dbReference type="PROSITE" id="PS51006"/>
    </source>
</evidence>
<sequence length="319" mass="35406">MSKWYEEELEPGLRAQYGLKKILHSGQSKFQTVDIVDLEPFGRTLLVDGLIQSSQIDEYVYHEALVHPALLSHPCPKSVFIGGGGEGSTAREVLRHATVERCLMVDIDEDVVKFCRENLPENAAAWTDPRFELVIADAKATLENSPTNFDVIIMDLDDPLEGGPCYQLYSVEFYQTVKRKLNPGGIFITQSGQAGITRHHLVWSPVYSTLKQVFPAVKAYTQAVYSFLDEWGWNIASTDESISPLLLSPEEVDKRIAARIKGEMKFLDGESYTGLYCLSKKHRQTLAAETAVLSIEKGTFAVMHSQGLCVAEAGSAEVS</sequence>
<dbReference type="InterPro" id="IPR001045">
    <property type="entry name" value="Spermi_synthase"/>
</dbReference>
<dbReference type="AlphaFoldDB" id="A0A0M0LQ42"/>
<dbReference type="EC" id="2.5.1.79" evidence="5"/>
<dbReference type="SUPFAM" id="SSF53335">
    <property type="entry name" value="S-adenosyl-L-methionine-dependent methyltransferases"/>
    <property type="match status" value="1"/>
</dbReference>
<dbReference type="EMBL" id="JWZX01000342">
    <property type="protein sequence ID" value="KOO53185.1"/>
    <property type="molecule type" value="Genomic_DNA"/>
</dbReference>
<dbReference type="Pfam" id="PF01564">
    <property type="entry name" value="Spermine_synth"/>
    <property type="match status" value="1"/>
</dbReference>
<reference evidence="9" key="1">
    <citation type="journal article" date="2015" name="PLoS Genet.">
        <title>Genome Sequence and Transcriptome Analyses of Chrysochromulina tobin: Metabolic Tools for Enhanced Algal Fitness in the Prominent Order Prymnesiales (Haptophyceae).</title>
        <authorList>
            <person name="Hovde B.T."/>
            <person name="Deodato C.R."/>
            <person name="Hunsperger H.M."/>
            <person name="Ryken S.A."/>
            <person name="Yost W."/>
            <person name="Jha R.K."/>
            <person name="Patterson J."/>
            <person name="Monnat R.J. Jr."/>
            <person name="Barlow S.B."/>
            <person name="Starkenburg S.R."/>
            <person name="Cattolico R.A."/>
        </authorList>
    </citation>
    <scope>NUCLEOTIDE SEQUENCE</scope>
    <source>
        <strain evidence="9">CCMP291</strain>
    </source>
</reference>
<evidence type="ECO:0000256" key="5">
    <source>
        <dbReference type="ARBA" id="ARBA00049721"/>
    </source>
</evidence>
<evidence type="ECO:0000256" key="4">
    <source>
        <dbReference type="ARBA" id="ARBA00048874"/>
    </source>
</evidence>
<name>A0A0M0LQ42_9EUKA</name>
<evidence type="ECO:0000256" key="3">
    <source>
        <dbReference type="ARBA" id="ARBA00023115"/>
    </source>
</evidence>
<evidence type="ECO:0000256" key="2">
    <source>
        <dbReference type="ARBA" id="ARBA00022679"/>
    </source>
</evidence>
<gene>
    <name evidence="8" type="ORF">Ctob_014094</name>
</gene>
<dbReference type="CDD" id="cd02440">
    <property type="entry name" value="AdoMet_MTases"/>
    <property type="match status" value="1"/>
</dbReference>
<feature type="domain" description="PABS" evidence="7">
    <location>
        <begin position="2"/>
        <end position="238"/>
    </location>
</feature>
<protein>
    <recommendedName>
        <fullName evidence="5">thermospermine synthase</fullName>
        <ecNumber evidence="5">2.5.1.79</ecNumber>
    </recommendedName>
</protein>
<dbReference type="Proteomes" id="UP000037460">
    <property type="component" value="Unassembled WGS sequence"/>
</dbReference>
<dbReference type="GO" id="GO:0010487">
    <property type="term" value="F:thermospermine synthase activity"/>
    <property type="evidence" value="ECO:0007669"/>
    <property type="project" value="UniProtKB-EC"/>
</dbReference>
<evidence type="ECO:0000256" key="1">
    <source>
        <dbReference type="ARBA" id="ARBA00007867"/>
    </source>
</evidence>
<dbReference type="NCBIfam" id="NF037959">
    <property type="entry name" value="MFS_SpdSyn"/>
    <property type="match status" value="1"/>
</dbReference>
<organism evidence="8 9">
    <name type="scientific">Chrysochromulina tobinii</name>
    <dbReference type="NCBI Taxonomy" id="1460289"/>
    <lineage>
        <taxon>Eukaryota</taxon>
        <taxon>Haptista</taxon>
        <taxon>Haptophyta</taxon>
        <taxon>Prymnesiophyceae</taxon>
        <taxon>Prymnesiales</taxon>
        <taxon>Chrysochromulinaceae</taxon>
        <taxon>Chrysochromulina</taxon>
    </lineage>
</organism>
<dbReference type="PROSITE" id="PS51006">
    <property type="entry name" value="PABS_2"/>
    <property type="match status" value="1"/>
</dbReference>
<evidence type="ECO:0000313" key="9">
    <source>
        <dbReference type="Proteomes" id="UP000037460"/>
    </source>
</evidence>
<dbReference type="Pfam" id="PF17284">
    <property type="entry name" value="Spermine_synt_N"/>
    <property type="match status" value="1"/>
</dbReference>
<evidence type="ECO:0000313" key="8">
    <source>
        <dbReference type="EMBL" id="KOO53185.1"/>
    </source>
</evidence>
<keyword evidence="2 6" id="KW-0808">Transferase</keyword>
<keyword evidence="3 6" id="KW-0620">Polyamine biosynthesis</keyword>
<dbReference type="OrthoDB" id="38125at2759"/>
<dbReference type="FunFam" id="3.40.50.150:FF:000088">
    <property type="entry name" value="Polyamine aminopropyltransferase"/>
    <property type="match status" value="1"/>
</dbReference>
<proteinExistence type="inferred from homology"/>
<evidence type="ECO:0000256" key="6">
    <source>
        <dbReference type="PROSITE-ProRule" id="PRU00354"/>
    </source>
</evidence>
<dbReference type="InterPro" id="IPR029063">
    <property type="entry name" value="SAM-dependent_MTases_sf"/>
</dbReference>
<dbReference type="PANTHER" id="PTHR43317:SF1">
    <property type="entry name" value="THERMOSPERMINE SYNTHASE ACAULIS5"/>
    <property type="match status" value="1"/>
</dbReference>
<keyword evidence="9" id="KW-1185">Reference proteome</keyword>
<dbReference type="HAMAP" id="MF_00198">
    <property type="entry name" value="Spermidine_synth"/>
    <property type="match status" value="1"/>
</dbReference>
<comment type="caution">
    <text evidence="8">The sequence shown here is derived from an EMBL/GenBank/DDBJ whole genome shotgun (WGS) entry which is preliminary data.</text>
</comment>
<dbReference type="Gene3D" id="2.30.140.10">
    <property type="entry name" value="Spermidine synthase, tetramerisation domain"/>
    <property type="match status" value="1"/>
</dbReference>
<dbReference type="PANTHER" id="PTHR43317">
    <property type="entry name" value="THERMOSPERMINE SYNTHASE ACAULIS5"/>
    <property type="match status" value="1"/>
</dbReference>
<dbReference type="InterPro" id="IPR030374">
    <property type="entry name" value="PABS"/>
</dbReference>
<accession>A0A0M0LQ42</accession>
<comment type="catalytic activity">
    <reaction evidence="4">
        <text>S-adenosyl 3-(methylsulfanyl)propylamine + spermidine = thermospermine + S-methyl-5'-thioadenosine + H(+)</text>
        <dbReference type="Rhea" id="RHEA:30515"/>
        <dbReference type="ChEBI" id="CHEBI:15378"/>
        <dbReference type="ChEBI" id="CHEBI:17509"/>
        <dbReference type="ChEBI" id="CHEBI:57443"/>
        <dbReference type="ChEBI" id="CHEBI:57834"/>
        <dbReference type="ChEBI" id="CHEBI:59903"/>
        <dbReference type="EC" id="2.5.1.79"/>
    </reaction>
</comment>
<dbReference type="InterPro" id="IPR035246">
    <property type="entry name" value="Spermidine_synt_N"/>
</dbReference>